<dbReference type="eggNOG" id="COG0545">
    <property type="taxonomic scope" value="Bacteria"/>
</dbReference>
<dbReference type="PROSITE" id="PS51257">
    <property type="entry name" value="PROKAR_LIPOPROTEIN"/>
    <property type="match status" value="1"/>
</dbReference>
<dbReference type="InterPro" id="IPR046357">
    <property type="entry name" value="PPIase_dom_sf"/>
</dbReference>
<dbReference type="InParanoid" id="Q0EYV6"/>
<evidence type="ECO:0000313" key="11">
    <source>
        <dbReference type="Proteomes" id="UP000005297"/>
    </source>
</evidence>
<dbReference type="STRING" id="314344.AL013_03340"/>
<evidence type="ECO:0000256" key="4">
    <source>
        <dbReference type="ARBA" id="ARBA00023110"/>
    </source>
</evidence>
<gene>
    <name evidence="10" type="ORF">SPV1_08536</name>
</gene>
<protein>
    <recommendedName>
        <fullName evidence="7">Peptidyl-prolyl cis-trans isomerase</fullName>
        <ecNumber evidence="7">5.2.1.8</ecNumber>
    </recommendedName>
</protein>
<dbReference type="FunCoup" id="Q0EYV6">
    <property type="interactions" value="383"/>
</dbReference>
<keyword evidence="11" id="KW-1185">Reference proteome</keyword>
<dbReference type="GO" id="GO:0003755">
    <property type="term" value="F:peptidyl-prolyl cis-trans isomerase activity"/>
    <property type="evidence" value="ECO:0007669"/>
    <property type="project" value="UniProtKB-UniRule"/>
</dbReference>
<dbReference type="OrthoDB" id="5291068at2"/>
<dbReference type="Pfam" id="PF01346">
    <property type="entry name" value="FKBP_N"/>
    <property type="match status" value="1"/>
</dbReference>
<reference evidence="10 11" key="1">
    <citation type="submission" date="2006-09" db="EMBL/GenBank/DDBJ databases">
        <authorList>
            <person name="Emerson D."/>
            <person name="Ferriera S."/>
            <person name="Johnson J."/>
            <person name="Kravitz S."/>
            <person name="Halpern A."/>
            <person name="Remington K."/>
            <person name="Beeson K."/>
            <person name="Tran B."/>
            <person name="Rogers Y.-H."/>
            <person name="Friedman R."/>
            <person name="Venter J.C."/>
        </authorList>
    </citation>
    <scope>NUCLEOTIDE SEQUENCE [LARGE SCALE GENOMIC DNA]</scope>
    <source>
        <strain evidence="10 11">PV-1</strain>
    </source>
</reference>
<evidence type="ECO:0000259" key="9">
    <source>
        <dbReference type="PROSITE" id="PS50059"/>
    </source>
</evidence>
<accession>Q0EYV6</accession>
<dbReference type="PRINTS" id="PR01730">
    <property type="entry name" value="INFPOTNTIATR"/>
</dbReference>
<evidence type="ECO:0000256" key="5">
    <source>
        <dbReference type="ARBA" id="ARBA00023235"/>
    </source>
</evidence>
<evidence type="ECO:0000256" key="2">
    <source>
        <dbReference type="ARBA" id="ARBA00006577"/>
    </source>
</evidence>
<dbReference type="PANTHER" id="PTHR43811:SF19">
    <property type="entry name" value="39 KDA FK506-BINDING NUCLEAR PROTEIN"/>
    <property type="match status" value="1"/>
</dbReference>
<evidence type="ECO:0000256" key="8">
    <source>
        <dbReference type="SAM" id="SignalP"/>
    </source>
</evidence>
<dbReference type="InterPro" id="IPR001179">
    <property type="entry name" value="PPIase_FKBP_dom"/>
</dbReference>
<dbReference type="InterPro" id="IPR036944">
    <property type="entry name" value="PPIase_FKBP_N_sf"/>
</dbReference>
<dbReference type="PANTHER" id="PTHR43811">
    <property type="entry name" value="FKBP-TYPE PEPTIDYL-PROLYL CIS-TRANS ISOMERASE FKPA"/>
    <property type="match status" value="1"/>
</dbReference>
<dbReference type="SUPFAM" id="SSF54534">
    <property type="entry name" value="FKBP-like"/>
    <property type="match status" value="1"/>
</dbReference>
<sequence>MKKTIIASACVAMLAACSQQATVKPEGVKLDNEKSKLSYAIGMDIGASLKSLATEFDRPAMMAAINDKLDGKKLMLSNEEAGKVKKAFFQQQSAKRVAERKELAEKNKAAGEKFLAENAKKPGVTVTASGLQYEVLKAGDGAKPKESDYVKVNYRGTLLDGTEFDSSYKRGKPITFPLKGVIKGWTEGVQLMNVGSKYKFYIPADLAYGEQGAGSTIAPNSTLIFEIELLGIENPDNSAK</sequence>
<evidence type="ECO:0000256" key="3">
    <source>
        <dbReference type="ARBA" id="ARBA00022729"/>
    </source>
</evidence>
<dbReference type="RefSeq" id="WP_009849231.1">
    <property type="nucleotide sequence ID" value="NZ_DS022294.1"/>
</dbReference>
<proteinExistence type="inferred from homology"/>
<evidence type="ECO:0000256" key="6">
    <source>
        <dbReference type="PROSITE-ProRule" id="PRU00277"/>
    </source>
</evidence>
<evidence type="ECO:0000256" key="1">
    <source>
        <dbReference type="ARBA" id="ARBA00000971"/>
    </source>
</evidence>
<dbReference type="PROSITE" id="PS50059">
    <property type="entry name" value="FKBP_PPIASE"/>
    <property type="match status" value="1"/>
</dbReference>
<dbReference type="InterPro" id="IPR008104">
    <property type="entry name" value="INFPOTNTIATR"/>
</dbReference>
<dbReference type="InterPro" id="IPR000774">
    <property type="entry name" value="PPIase_FKBP_N"/>
</dbReference>
<evidence type="ECO:0000256" key="7">
    <source>
        <dbReference type="RuleBase" id="RU003915"/>
    </source>
</evidence>
<name>Q0EYV6_9PROT</name>
<comment type="catalytic activity">
    <reaction evidence="1 6 7">
        <text>[protein]-peptidylproline (omega=180) = [protein]-peptidylproline (omega=0)</text>
        <dbReference type="Rhea" id="RHEA:16237"/>
        <dbReference type="Rhea" id="RHEA-COMP:10747"/>
        <dbReference type="Rhea" id="RHEA-COMP:10748"/>
        <dbReference type="ChEBI" id="CHEBI:83833"/>
        <dbReference type="ChEBI" id="CHEBI:83834"/>
        <dbReference type="EC" id="5.2.1.8"/>
    </reaction>
</comment>
<dbReference type="AlphaFoldDB" id="Q0EYV6"/>
<dbReference type="EC" id="5.2.1.8" evidence="7"/>
<dbReference type="EMBL" id="AATS01000008">
    <property type="protein sequence ID" value="EAU54451.1"/>
    <property type="molecule type" value="Genomic_DNA"/>
</dbReference>
<dbReference type="GO" id="GO:0006457">
    <property type="term" value="P:protein folding"/>
    <property type="evidence" value="ECO:0007669"/>
    <property type="project" value="InterPro"/>
</dbReference>
<dbReference type="Gene3D" id="1.10.287.460">
    <property type="entry name" value="Peptidyl-prolyl cis-trans isomerase, FKBP-type, N-terminal domain"/>
    <property type="match status" value="1"/>
</dbReference>
<comment type="caution">
    <text evidence="10">The sequence shown here is derived from an EMBL/GenBank/DDBJ whole genome shotgun (WGS) entry which is preliminary data.</text>
</comment>
<dbReference type="GO" id="GO:0016020">
    <property type="term" value="C:membrane"/>
    <property type="evidence" value="ECO:0007669"/>
    <property type="project" value="InterPro"/>
</dbReference>
<dbReference type="Proteomes" id="UP000005297">
    <property type="component" value="Unassembled WGS sequence"/>
</dbReference>
<dbReference type="Pfam" id="PF00254">
    <property type="entry name" value="FKBP_C"/>
    <property type="match status" value="1"/>
</dbReference>
<dbReference type="Gene3D" id="3.10.50.40">
    <property type="match status" value="1"/>
</dbReference>
<dbReference type="FunFam" id="3.10.50.40:FF:000045">
    <property type="entry name" value="Peptidyl-prolyl cis-trans isomerase"/>
    <property type="match status" value="1"/>
</dbReference>
<feature type="signal peptide" evidence="8">
    <location>
        <begin position="1"/>
        <end position="21"/>
    </location>
</feature>
<keyword evidence="5 6" id="KW-0413">Isomerase</keyword>
<evidence type="ECO:0000313" key="10">
    <source>
        <dbReference type="EMBL" id="EAU54451.1"/>
    </source>
</evidence>
<feature type="chain" id="PRO_5004171462" description="Peptidyl-prolyl cis-trans isomerase" evidence="8">
    <location>
        <begin position="22"/>
        <end position="240"/>
    </location>
</feature>
<comment type="similarity">
    <text evidence="2 7">Belongs to the FKBP-type PPIase family.</text>
</comment>
<organism evidence="10 11">
    <name type="scientific">Mariprofundus ferrooxydans PV-1</name>
    <dbReference type="NCBI Taxonomy" id="314345"/>
    <lineage>
        <taxon>Bacteria</taxon>
        <taxon>Pseudomonadati</taxon>
        <taxon>Pseudomonadota</taxon>
        <taxon>Candidatius Mariprofundia</taxon>
        <taxon>Mariprofundales</taxon>
        <taxon>Mariprofundaceae</taxon>
        <taxon>Mariprofundus</taxon>
    </lineage>
</organism>
<dbReference type="HOGENOM" id="CLU_013615_0_1_0"/>
<keyword evidence="3 8" id="KW-0732">Signal</keyword>
<keyword evidence="4 6" id="KW-0697">Rotamase</keyword>
<feature type="domain" description="PPIase FKBP-type" evidence="9">
    <location>
        <begin position="147"/>
        <end position="233"/>
    </location>
</feature>